<proteinExistence type="predicted"/>
<dbReference type="EMBL" id="LSZF01000020">
    <property type="protein sequence ID" value="OWM35315.1"/>
    <property type="molecule type" value="Genomic_DNA"/>
</dbReference>
<evidence type="ECO:0000313" key="1">
    <source>
        <dbReference type="EMBL" id="OWM35315.1"/>
    </source>
</evidence>
<gene>
    <name evidence="1" type="ORF">AY602_02175</name>
</gene>
<dbReference type="Proteomes" id="UP000197692">
    <property type="component" value="Unassembled WGS sequence"/>
</dbReference>
<accession>A0A854NHE0</accession>
<comment type="caution">
    <text evidence="1">The sequence shown here is derived from an EMBL/GenBank/DDBJ whole genome shotgun (WGS) entry which is preliminary data.</text>
</comment>
<dbReference type="RefSeq" id="WP_010935759.1">
    <property type="nucleotide sequence ID" value="NZ_JADQUE010000002.1"/>
</dbReference>
<organism evidence="1 2">
    <name type="scientific">Corynebacterium diphtheriae bv. mitis</name>
    <dbReference type="NCBI Taxonomy" id="1806053"/>
    <lineage>
        <taxon>Bacteria</taxon>
        <taxon>Bacillati</taxon>
        <taxon>Actinomycetota</taxon>
        <taxon>Actinomycetes</taxon>
        <taxon>Mycobacteriales</taxon>
        <taxon>Corynebacteriaceae</taxon>
        <taxon>Corynebacterium</taxon>
    </lineage>
</organism>
<dbReference type="AlphaFoldDB" id="A0A854NHE0"/>
<name>A0A854NHE0_CORDP</name>
<protein>
    <submittedName>
        <fullName evidence="1">Uncharacterized protein</fullName>
    </submittedName>
</protein>
<reference evidence="2" key="1">
    <citation type="submission" date="2016-02" db="EMBL/GenBank/DDBJ databases">
        <title>Genomic analyses of a collection of pathogenic Corynebacterium diphtheriae.</title>
        <authorList>
            <person name="Sangal V."/>
            <person name="Titov L."/>
        </authorList>
    </citation>
    <scope>NUCLEOTIDE SEQUENCE [LARGE SCALE GENOMIC DNA]</scope>
    <source>
        <strain evidence="2">1438</strain>
    </source>
</reference>
<evidence type="ECO:0000313" key="2">
    <source>
        <dbReference type="Proteomes" id="UP000197692"/>
    </source>
</evidence>
<sequence>MTCEVLITEFVAHPSDITDAYARYQQRIQDAPLHIVCSSPRPLPSKGSAYAQWSLRCESAYAQKSHPELMQCYELRSLVTYEETPDPDDSLIEKFFFEDCAEPTVYSASVNRLDIELGAVDTRCTDELCIVTPVFLAHSEHAEVLQSLYEVLVSNADPVAYAASIAECDDISQANLIGLLWVRDAQRTMSNVGDQIYAMGKTAWTGWILVEASKQEELQLQLSELIDATNAVAYLTATPW</sequence>